<dbReference type="FunCoup" id="A0A6I9SGA1">
    <property type="interactions" value="520"/>
</dbReference>
<dbReference type="PANTHER" id="PTHR13774:SF17">
    <property type="entry name" value="PHENAZINE BIOSYNTHESIS-LIKE DOMAIN-CONTAINING PROTEIN"/>
    <property type="match status" value="1"/>
</dbReference>
<dbReference type="Pfam" id="PF02567">
    <property type="entry name" value="PhzC-PhzF"/>
    <property type="match status" value="1"/>
</dbReference>
<evidence type="ECO:0000313" key="4">
    <source>
        <dbReference type="RefSeq" id="XP_010942475.1"/>
    </source>
</evidence>
<name>A0A6I9SGA1_ELAGV</name>
<accession>A0A6I9SGA1</accession>
<evidence type="ECO:0000313" key="3">
    <source>
        <dbReference type="Proteomes" id="UP000504607"/>
    </source>
</evidence>
<dbReference type="InParanoid" id="A0A6I9SGA1"/>
<keyword evidence="3" id="KW-1185">Reference proteome</keyword>
<reference evidence="4" key="1">
    <citation type="submission" date="2025-08" db="UniProtKB">
        <authorList>
            <consortium name="RefSeq"/>
        </authorList>
    </citation>
    <scope>IDENTIFICATION</scope>
</reference>
<proteinExistence type="inferred from homology"/>
<dbReference type="PANTHER" id="PTHR13774">
    <property type="entry name" value="PHENAZINE BIOSYNTHESIS PROTEIN"/>
    <property type="match status" value="1"/>
</dbReference>
<dbReference type="InterPro" id="IPR003719">
    <property type="entry name" value="Phenazine_PhzF-like"/>
</dbReference>
<dbReference type="RefSeq" id="XP_073116775.1">
    <property type="nucleotide sequence ID" value="XM_073260674.1"/>
</dbReference>
<dbReference type="OrthoDB" id="75169at2759"/>
<organism evidence="3 4">
    <name type="scientific">Elaeis guineensis var. tenera</name>
    <name type="common">Oil palm</name>
    <dbReference type="NCBI Taxonomy" id="51953"/>
    <lineage>
        <taxon>Eukaryota</taxon>
        <taxon>Viridiplantae</taxon>
        <taxon>Streptophyta</taxon>
        <taxon>Embryophyta</taxon>
        <taxon>Tracheophyta</taxon>
        <taxon>Spermatophyta</taxon>
        <taxon>Magnoliopsida</taxon>
        <taxon>Liliopsida</taxon>
        <taxon>Arecaceae</taxon>
        <taxon>Arecoideae</taxon>
        <taxon>Cocoseae</taxon>
        <taxon>Elaeidinae</taxon>
        <taxon>Elaeis</taxon>
    </lineage>
</organism>
<dbReference type="GeneID" id="105060455"/>
<dbReference type="NCBIfam" id="TIGR00654">
    <property type="entry name" value="PhzF_family"/>
    <property type="match status" value="1"/>
</dbReference>
<comment type="similarity">
    <text evidence="1">Belongs to the PhzF family.</text>
</comment>
<dbReference type="GO" id="GO:0005737">
    <property type="term" value="C:cytoplasm"/>
    <property type="evidence" value="ECO:0007669"/>
    <property type="project" value="TreeGrafter"/>
</dbReference>
<dbReference type="RefSeq" id="XP_010942475.1">
    <property type="nucleotide sequence ID" value="XM_010944173.3"/>
</dbReference>
<gene>
    <name evidence="4" type="primary">LOC105060455</name>
</gene>
<dbReference type="SUPFAM" id="SSF54506">
    <property type="entry name" value="Diaminopimelate epimerase-like"/>
    <property type="match status" value="1"/>
</dbReference>
<sequence length="303" mass="32599">MAKRAVKYSVIDAFTDTPFKGNPAAVCQLDDEVAGAVDEEWMQTVAKEFNISQTAFLTRVATTFGSDSNGVPTNPRFDLRWFTPVSEVELCGHATLAAAHYLLTSGVVKCDVIEFVTKSGLLTAKKVQLPSKFSNNEADGRFYIELDFPMVPVVECDSTEIPSIPETLNGAAMVNVQKTATANDLIVELASGNEVAGIHPKFDELQNCAGGGVIITGAAPSQSGFDFFTRFFCPKLGIPEDPVCGSAHCALAPYWSKKLGKHNLIAYMASPRGGILDLQWEEEAGRVKIRGEAVTVMVGTLVV</sequence>
<dbReference type="PIRSF" id="PIRSF016184">
    <property type="entry name" value="PhzC_PhzF"/>
    <property type="match status" value="1"/>
</dbReference>
<keyword evidence="2" id="KW-0413">Isomerase</keyword>
<dbReference type="Gene3D" id="3.10.310.10">
    <property type="entry name" value="Diaminopimelate Epimerase, Chain A, domain 1"/>
    <property type="match status" value="2"/>
</dbReference>
<protein>
    <submittedName>
        <fullName evidence="4">Uncharacterized protein LOC105060455</fullName>
    </submittedName>
</protein>
<dbReference type="Proteomes" id="UP000504607">
    <property type="component" value="Unplaced"/>
</dbReference>
<dbReference type="GO" id="GO:0016853">
    <property type="term" value="F:isomerase activity"/>
    <property type="evidence" value="ECO:0007669"/>
    <property type="project" value="UniProtKB-KW"/>
</dbReference>
<evidence type="ECO:0000256" key="2">
    <source>
        <dbReference type="ARBA" id="ARBA00023235"/>
    </source>
</evidence>
<dbReference type="AlphaFoldDB" id="A0A6I9SGA1"/>
<evidence type="ECO:0000256" key="1">
    <source>
        <dbReference type="ARBA" id="ARBA00008270"/>
    </source>
</evidence>